<dbReference type="PANTHER" id="PTHR44086">
    <property type="entry name" value="THIOSULFATE SULFURTRANSFERASE RDL2, MITOCHONDRIAL-RELATED"/>
    <property type="match status" value="1"/>
</dbReference>
<protein>
    <submittedName>
        <fullName evidence="2">Thiosulfate sulfurtransferase RDL2 like protein</fullName>
    </submittedName>
</protein>
<dbReference type="GO" id="GO:0005739">
    <property type="term" value="C:mitochondrion"/>
    <property type="evidence" value="ECO:0007669"/>
    <property type="project" value="TreeGrafter"/>
</dbReference>
<evidence type="ECO:0000313" key="2">
    <source>
        <dbReference type="EMBL" id="KAG7142431.1"/>
    </source>
</evidence>
<proteinExistence type="predicted"/>
<dbReference type="SMART" id="SM00450">
    <property type="entry name" value="RHOD"/>
    <property type="match status" value="1"/>
</dbReference>
<gene>
    <name evidence="2" type="ORF">HYQ45_001176</name>
</gene>
<dbReference type="PANTHER" id="PTHR44086:SF10">
    <property type="entry name" value="THIOSULFATE SULFURTRANSFERASE_RHODANESE-LIKE DOMAIN-CONTAINING PROTEIN 3"/>
    <property type="match status" value="1"/>
</dbReference>
<name>A0A8I3AWS7_VERLO</name>
<dbReference type="GO" id="GO:0004792">
    <property type="term" value="F:thiosulfate-cyanide sulfurtransferase activity"/>
    <property type="evidence" value="ECO:0007669"/>
    <property type="project" value="TreeGrafter"/>
</dbReference>
<dbReference type="CDD" id="cd01519">
    <property type="entry name" value="RHOD_HSP67B2"/>
    <property type="match status" value="1"/>
</dbReference>
<accession>A0A8I3AWS7</accession>
<dbReference type="OrthoDB" id="566238at2759"/>
<dbReference type="InterPro" id="IPR001763">
    <property type="entry name" value="Rhodanese-like_dom"/>
</dbReference>
<sequence length="226" mass="25004">MATSRQSAQLLRTALVRSARPCVANTASHANCLRSTTTTPAFQTRLAVRPATHPRFRLYSSSSSTASDEEYHETSARGTKLWTFDQLERAVDSNKSDIIIVDTREPGEVRQTGHIPGAINIPITTHPESFHVTAEEFEDRFGFERPAKNSELVFYCKAGVRSRAAAALAAEAGWTGVGEYPGSWLDWEKNGGRAQKPRDPIDALRGHCRHDGQVYEASITQFTQDL</sequence>
<feature type="domain" description="Rhodanese" evidence="1">
    <location>
        <begin position="94"/>
        <end position="196"/>
    </location>
</feature>
<dbReference type="Pfam" id="PF00581">
    <property type="entry name" value="Rhodanese"/>
    <property type="match status" value="1"/>
</dbReference>
<dbReference type="EMBL" id="JAEMWZ010000018">
    <property type="protein sequence ID" value="KAG7142431.1"/>
    <property type="molecule type" value="Genomic_DNA"/>
</dbReference>
<dbReference type="PROSITE" id="PS50206">
    <property type="entry name" value="RHODANESE_3"/>
    <property type="match status" value="1"/>
</dbReference>
<evidence type="ECO:0000259" key="1">
    <source>
        <dbReference type="PROSITE" id="PS50206"/>
    </source>
</evidence>
<keyword evidence="2" id="KW-0808">Transferase</keyword>
<dbReference type="Proteomes" id="UP000689129">
    <property type="component" value="Unassembled WGS sequence"/>
</dbReference>
<reference evidence="2" key="1">
    <citation type="journal article" date="2021" name="Mol. Plant Pathol.">
        <title>A 20-kb lineage-specific genomic region tames virulence in pathogenic amphidiploid Verticillium longisporum.</title>
        <authorList>
            <person name="Harting R."/>
            <person name="Starke J."/>
            <person name="Kusch H."/>
            <person name="Poggeler S."/>
            <person name="Maurus I."/>
            <person name="Schluter R."/>
            <person name="Landesfeind M."/>
            <person name="Bulla I."/>
            <person name="Nowrousian M."/>
            <person name="de Jonge R."/>
            <person name="Stahlhut G."/>
            <person name="Hoff K.J."/>
            <person name="Asshauer K.P."/>
            <person name="Thurmer A."/>
            <person name="Stanke M."/>
            <person name="Daniel R."/>
            <person name="Morgenstern B."/>
            <person name="Thomma B.P.H.J."/>
            <person name="Kronstad J.W."/>
            <person name="Braus-Stromeyer S.A."/>
            <person name="Braus G.H."/>
        </authorList>
    </citation>
    <scope>NUCLEOTIDE SEQUENCE</scope>
    <source>
        <strain evidence="2">Vl32</strain>
    </source>
</reference>
<organism evidence="2 3">
    <name type="scientific">Verticillium longisporum</name>
    <name type="common">Verticillium dahliae var. longisporum</name>
    <dbReference type="NCBI Taxonomy" id="100787"/>
    <lineage>
        <taxon>Eukaryota</taxon>
        <taxon>Fungi</taxon>
        <taxon>Dikarya</taxon>
        <taxon>Ascomycota</taxon>
        <taxon>Pezizomycotina</taxon>
        <taxon>Sordariomycetes</taxon>
        <taxon>Hypocreomycetidae</taxon>
        <taxon>Glomerellales</taxon>
        <taxon>Plectosphaerellaceae</taxon>
        <taxon>Verticillium</taxon>
    </lineage>
</organism>
<comment type="caution">
    <text evidence="2">The sequence shown here is derived from an EMBL/GenBank/DDBJ whole genome shotgun (WGS) entry which is preliminary data.</text>
</comment>
<dbReference type="AlphaFoldDB" id="A0A8I3AWS7"/>
<evidence type="ECO:0000313" key="3">
    <source>
        <dbReference type="Proteomes" id="UP000689129"/>
    </source>
</evidence>